<organism evidence="2 3">
    <name type="scientific">Leucocoprinus leucothites</name>
    <dbReference type="NCBI Taxonomy" id="201217"/>
    <lineage>
        <taxon>Eukaryota</taxon>
        <taxon>Fungi</taxon>
        <taxon>Dikarya</taxon>
        <taxon>Basidiomycota</taxon>
        <taxon>Agaricomycotina</taxon>
        <taxon>Agaricomycetes</taxon>
        <taxon>Agaricomycetidae</taxon>
        <taxon>Agaricales</taxon>
        <taxon>Agaricineae</taxon>
        <taxon>Agaricaceae</taxon>
        <taxon>Leucocoprinus</taxon>
    </lineage>
</organism>
<feature type="compositionally biased region" description="Basic and acidic residues" evidence="1">
    <location>
        <begin position="138"/>
        <end position="171"/>
    </location>
</feature>
<gene>
    <name evidence="2" type="ORF">D9756_010597</name>
</gene>
<feature type="region of interest" description="Disordered" evidence="1">
    <location>
        <begin position="138"/>
        <end position="215"/>
    </location>
</feature>
<protein>
    <submittedName>
        <fullName evidence="2">Uncharacterized protein</fullName>
    </submittedName>
</protein>
<dbReference type="Proteomes" id="UP000559027">
    <property type="component" value="Unassembled WGS sequence"/>
</dbReference>
<feature type="region of interest" description="Disordered" evidence="1">
    <location>
        <begin position="47"/>
        <end position="108"/>
    </location>
</feature>
<proteinExistence type="predicted"/>
<evidence type="ECO:0000313" key="3">
    <source>
        <dbReference type="Proteomes" id="UP000559027"/>
    </source>
</evidence>
<sequence length="215" mass="24043">MDARPAWKDKTVQRMDPDTRATLLYHACSTCRRLAVPVEDAKKTCRKYHTKNSERARRKREENIEPLDQALKHKPEKALGELEGEISPTIASTFPSSTSSNNSSITSALDQDITPLESSGEAEVSVVEPIIPCPERISKSIFRREPSGSAAERKRAIGQRDLDNPRNRGQLDEIPTTSMRGMKSGDDQAKRGCQIQRNPEPSTNDLGEEVEVEWT</sequence>
<feature type="compositionally biased region" description="Acidic residues" evidence="1">
    <location>
        <begin position="206"/>
        <end position="215"/>
    </location>
</feature>
<comment type="caution">
    <text evidence="2">The sequence shown here is derived from an EMBL/GenBank/DDBJ whole genome shotgun (WGS) entry which is preliminary data.</text>
</comment>
<evidence type="ECO:0000256" key="1">
    <source>
        <dbReference type="SAM" id="MobiDB-lite"/>
    </source>
</evidence>
<dbReference type="EMBL" id="JAACJO010000029">
    <property type="protein sequence ID" value="KAF5346879.1"/>
    <property type="molecule type" value="Genomic_DNA"/>
</dbReference>
<feature type="compositionally biased region" description="Low complexity" evidence="1">
    <location>
        <begin position="87"/>
        <end position="108"/>
    </location>
</feature>
<feature type="compositionally biased region" description="Polar residues" evidence="1">
    <location>
        <begin position="195"/>
        <end position="205"/>
    </location>
</feature>
<name>A0A8H5CRW3_9AGAR</name>
<dbReference type="AlphaFoldDB" id="A0A8H5CRW3"/>
<feature type="compositionally biased region" description="Basic and acidic residues" evidence="1">
    <location>
        <begin position="51"/>
        <end position="63"/>
    </location>
</feature>
<reference evidence="2 3" key="1">
    <citation type="journal article" date="2020" name="ISME J.">
        <title>Uncovering the hidden diversity of litter-decomposition mechanisms in mushroom-forming fungi.</title>
        <authorList>
            <person name="Floudas D."/>
            <person name="Bentzer J."/>
            <person name="Ahren D."/>
            <person name="Johansson T."/>
            <person name="Persson P."/>
            <person name="Tunlid A."/>
        </authorList>
    </citation>
    <scope>NUCLEOTIDE SEQUENCE [LARGE SCALE GENOMIC DNA]</scope>
    <source>
        <strain evidence="2 3">CBS 146.42</strain>
    </source>
</reference>
<accession>A0A8H5CRW3</accession>
<feature type="compositionally biased region" description="Basic and acidic residues" evidence="1">
    <location>
        <begin position="70"/>
        <end position="80"/>
    </location>
</feature>
<keyword evidence="3" id="KW-1185">Reference proteome</keyword>
<evidence type="ECO:0000313" key="2">
    <source>
        <dbReference type="EMBL" id="KAF5346879.1"/>
    </source>
</evidence>